<feature type="transmembrane region" description="Helical" evidence="6">
    <location>
        <begin position="266"/>
        <end position="284"/>
    </location>
</feature>
<reference evidence="8" key="1">
    <citation type="journal article" date="2016" name="Genome Announc.">
        <title>Draft Genome Sequences of Two Novel Amoeba-Resistant Intranuclear Bacteria, 'Candidatus Berkiella cookevillensis' and 'Candidatus Berkiella aquae'.</title>
        <authorList>
            <person name="Mehari Y.T."/>
            <person name="Arivett B.A."/>
            <person name="Farone A.L."/>
            <person name="Gunderson J.H."/>
            <person name="Farone M.B."/>
        </authorList>
    </citation>
    <scope>NUCLEOTIDE SEQUENCE</scope>
    <source>
        <strain evidence="8">HT99</strain>
    </source>
</reference>
<evidence type="ECO:0000313" key="9">
    <source>
        <dbReference type="Proteomes" id="UP000051497"/>
    </source>
</evidence>
<keyword evidence="9" id="KW-1185">Reference proteome</keyword>
<dbReference type="InterPro" id="IPR000620">
    <property type="entry name" value="EamA_dom"/>
</dbReference>
<dbReference type="EMBL" id="LKAJ02000001">
    <property type="protein sequence ID" value="MCS5711868.1"/>
    <property type="molecule type" value="Genomic_DNA"/>
</dbReference>
<feature type="transmembrane region" description="Helical" evidence="6">
    <location>
        <begin position="214"/>
        <end position="231"/>
    </location>
</feature>
<evidence type="ECO:0000256" key="4">
    <source>
        <dbReference type="ARBA" id="ARBA00022989"/>
    </source>
</evidence>
<keyword evidence="3 6" id="KW-0812">Transmembrane</keyword>
<dbReference type="PANTHER" id="PTHR32322:SF18">
    <property type="entry name" value="S-ADENOSYLMETHIONINE_S-ADENOSYLHOMOCYSTEINE TRANSPORTER"/>
    <property type="match status" value="1"/>
</dbReference>
<keyword evidence="4 6" id="KW-1133">Transmembrane helix</keyword>
<feature type="transmembrane region" description="Helical" evidence="6">
    <location>
        <begin position="184"/>
        <end position="202"/>
    </location>
</feature>
<keyword evidence="5 6" id="KW-0472">Membrane</keyword>
<dbReference type="Proteomes" id="UP000051497">
    <property type="component" value="Unassembled WGS sequence"/>
</dbReference>
<keyword evidence="2" id="KW-1003">Cell membrane</keyword>
<accession>A0AAE3HWD2</accession>
<name>A0AAE3HWD2_9GAMM</name>
<feature type="domain" description="EamA" evidence="7">
    <location>
        <begin position="154"/>
        <end position="284"/>
    </location>
</feature>
<evidence type="ECO:0000256" key="5">
    <source>
        <dbReference type="ARBA" id="ARBA00023136"/>
    </source>
</evidence>
<protein>
    <submittedName>
        <fullName evidence="8">DMT family transporter</fullName>
    </submittedName>
</protein>
<evidence type="ECO:0000256" key="3">
    <source>
        <dbReference type="ARBA" id="ARBA00022692"/>
    </source>
</evidence>
<dbReference type="InterPro" id="IPR037185">
    <property type="entry name" value="EmrE-like"/>
</dbReference>
<evidence type="ECO:0000256" key="2">
    <source>
        <dbReference type="ARBA" id="ARBA00022475"/>
    </source>
</evidence>
<evidence type="ECO:0000256" key="6">
    <source>
        <dbReference type="SAM" id="Phobius"/>
    </source>
</evidence>
<dbReference type="InterPro" id="IPR050638">
    <property type="entry name" value="AA-Vitamin_Transporters"/>
</dbReference>
<comment type="subcellular location">
    <subcellularLocation>
        <location evidence="1">Cell membrane</location>
        <topology evidence="1">Multi-pass membrane protein</topology>
    </subcellularLocation>
</comment>
<dbReference type="GO" id="GO:0005886">
    <property type="term" value="C:plasma membrane"/>
    <property type="evidence" value="ECO:0007669"/>
    <property type="project" value="UniProtKB-SubCell"/>
</dbReference>
<feature type="domain" description="EamA" evidence="7">
    <location>
        <begin position="11"/>
        <end position="139"/>
    </location>
</feature>
<feature type="transmembrane region" description="Helical" evidence="6">
    <location>
        <begin position="153"/>
        <end position="172"/>
    </location>
</feature>
<evidence type="ECO:0000259" key="7">
    <source>
        <dbReference type="Pfam" id="PF00892"/>
    </source>
</evidence>
<dbReference type="AlphaFoldDB" id="A0AAE3HWD2"/>
<feature type="transmembrane region" description="Helical" evidence="6">
    <location>
        <begin position="33"/>
        <end position="55"/>
    </location>
</feature>
<gene>
    <name evidence="8" type="ORF">HT99x_010530</name>
</gene>
<proteinExistence type="predicted"/>
<evidence type="ECO:0000313" key="8">
    <source>
        <dbReference type="EMBL" id="MCS5711868.1"/>
    </source>
</evidence>
<evidence type="ECO:0000256" key="1">
    <source>
        <dbReference type="ARBA" id="ARBA00004651"/>
    </source>
</evidence>
<dbReference type="RefSeq" id="WP_075064950.1">
    <property type="nucleotide sequence ID" value="NZ_LKAJ02000001.1"/>
</dbReference>
<dbReference type="Pfam" id="PF00892">
    <property type="entry name" value="EamA"/>
    <property type="match status" value="2"/>
</dbReference>
<dbReference type="SUPFAM" id="SSF103481">
    <property type="entry name" value="Multidrug resistance efflux transporter EmrE"/>
    <property type="match status" value="2"/>
</dbReference>
<feature type="transmembrane region" description="Helical" evidence="6">
    <location>
        <begin position="9"/>
        <end position="27"/>
    </location>
</feature>
<feature type="transmembrane region" description="Helical" evidence="6">
    <location>
        <begin position="240"/>
        <end position="260"/>
    </location>
</feature>
<feature type="transmembrane region" description="Helical" evidence="6">
    <location>
        <begin position="67"/>
        <end position="88"/>
    </location>
</feature>
<feature type="transmembrane region" description="Helical" evidence="6">
    <location>
        <begin position="124"/>
        <end position="141"/>
    </location>
</feature>
<organism evidence="8 9">
    <name type="scientific">Candidatus Berkiella aquae</name>
    <dbReference type="NCBI Taxonomy" id="295108"/>
    <lineage>
        <taxon>Bacteria</taxon>
        <taxon>Pseudomonadati</taxon>
        <taxon>Pseudomonadota</taxon>
        <taxon>Gammaproteobacteria</taxon>
        <taxon>Candidatus Berkiellales</taxon>
        <taxon>Candidatus Berkiellaceae</taxon>
        <taxon>Candidatus Berkiella</taxon>
    </lineage>
</organism>
<comment type="caution">
    <text evidence="8">The sequence shown here is derived from an EMBL/GenBank/DDBJ whole genome shotgun (WGS) entry which is preliminary data.</text>
</comment>
<sequence>MHDLTVKRATYMGLGALIMWTVEPLLISEVNGLPIFEVLAIIFFSSFALTALRLTKRRAWHTVLKQPAFIWLAGLTGICLSDFAYIYGAQYAPIAHVDLIDYLWPCLVVAFTSMLPKERFTPQHIIGALLGLLGIYVLVHHEISLNGFNFNYFIGYLLALFGAVLWGGYSAFSRYFKKVPTEMIGMYCGLGALLCLGLHLKFETFVTPTWTQGSLAVVTGISGAGIAYQLWDYGVKYGDVYLLSTITYVARIAAMALLVMFGKEPLTWSLVIACSLASIGVFISGMDTKSFKQLCGRFSFMRSSQLSTQPEMPV</sequence>
<dbReference type="PANTHER" id="PTHR32322">
    <property type="entry name" value="INNER MEMBRANE TRANSPORTER"/>
    <property type="match status" value="1"/>
</dbReference>
<reference evidence="8" key="2">
    <citation type="submission" date="2021-06" db="EMBL/GenBank/DDBJ databases">
        <title>Genomic Description and Analysis of Intracellular Bacteria, Candidatus Berkiella cookevillensis and Candidatus Berkiella aquae.</title>
        <authorList>
            <person name="Kidane D.T."/>
            <person name="Mehari Y.T."/>
            <person name="Rice F.C."/>
            <person name="Arivett B.A."/>
            <person name="Farone A.L."/>
            <person name="Berk S.G."/>
            <person name="Farone M.B."/>
        </authorList>
    </citation>
    <scope>NUCLEOTIDE SEQUENCE</scope>
    <source>
        <strain evidence="8">HT99</strain>
    </source>
</reference>